<reference evidence="1 2" key="1">
    <citation type="submission" date="2006-10" db="EMBL/GenBank/DDBJ databases">
        <title>Complete sequence of Syntrophobacter fumaroxidans MPOB.</title>
        <authorList>
            <consortium name="US DOE Joint Genome Institute"/>
            <person name="Copeland A."/>
            <person name="Lucas S."/>
            <person name="Lapidus A."/>
            <person name="Barry K."/>
            <person name="Detter J.C."/>
            <person name="Glavina del Rio T."/>
            <person name="Hammon N."/>
            <person name="Israni S."/>
            <person name="Pitluck S."/>
            <person name="Goltsman E.G."/>
            <person name="Martinez M."/>
            <person name="Schmutz J."/>
            <person name="Larimer F."/>
            <person name="Land M."/>
            <person name="Hauser L."/>
            <person name="Kyrpides N."/>
            <person name="Kim E."/>
            <person name="Boone D.R."/>
            <person name="Brockman F."/>
            <person name="Culley D."/>
            <person name="Ferry J."/>
            <person name="Gunsalus R."/>
            <person name="McInerney M.J."/>
            <person name="Morrison M."/>
            <person name="Plugge C."/>
            <person name="Rohlin L."/>
            <person name="Scholten J."/>
            <person name="Sieber J."/>
            <person name="Stams A.J.M."/>
            <person name="Worm P."/>
            <person name="Henstra A.M."/>
            <person name="Richardson P."/>
        </authorList>
    </citation>
    <scope>NUCLEOTIDE SEQUENCE [LARGE SCALE GENOMIC DNA]</scope>
    <source>
        <strain evidence="2">DSM 10017 / MPOB</strain>
    </source>
</reference>
<evidence type="ECO:0008006" key="3">
    <source>
        <dbReference type="Google" id="ProtNLM"/>
    </source>
</evidence>
<dbReference type="InParanoid" id="A0LJD7"/>
<evidence type="ECO:0000313" key="1">
    <source>
        <dbReference type="EMBL" id="ABK17539.1"/>
    </source>
</evidence>
<protein>
    <recommendedName>
        <fullName evidence="3">Phospholipase C/D domain-containing protein</fullName>
    </recommendedName>
</protein>
<dbReference type="HOGENOM" id="CLU_782868_0_0_7"/>
<dbReference type="InterPro" id="IPR008947">
    <property type="entry name" value="PLipase_C/P1_nuclease_dom_sf"/>
</dbReference>
<dbReference type="EMBL" id="CP000478">
    <property type="protein sequence ID" value="ABK17539.1"/>
    <property type="molecule type" value="Genomic_DNA"/>
</dbReference>
<dbReference type="KEGG" id="sfu:Sfum_1854"/>
<evidence type="ECO:0000313" key="2">
    <source>
        <dbReference type="Proteomes" id="UP000001784"/>
    </source>
</evidence>
<gene>
    <name evidence="1" type="ordered locus">Sfum_1854</name>
</gene>
<name>A0LJD7_SYNFM</name>
<dbReference type="GO" id="GO:0008270">
    <property type="term" value="F:zinc ion binding"/>
    <property type="evidence" value="ECO:0007669"/>
    <property type="project" value="InterPro"/>
</dbReference>
<organism evidence="1 2">
    <name type="scientific">Syntrophobacter fumaroxidans (strain DSM 10017 / MPOB)</name>
    <dbReference type="NCBI Taxonomy" id="335543"/>
    <lineage>
        <taxon>Bacteria</taxon>
        <taxon>Pseudomonadati</taxon>
        <taxon>Thermodesulfobacteriota</taxon>
        <taxon>Syntrophobacteria</taxon>
        <taxon>Syntrophobacterales</taxon>
        <taxon>Syntrophobacteraceae</taxon>
        <taxon>Syntrophobacter</taxon>
    </lineage>
</organism>
<dbReference type="GO" id="GO:0004629">
    <property type="term" value="F:phospholipase C activity"/>
    <property type="evidence" value="ECO:0007669"/>
    <property type="project" value="InterPro"/>
</dbReference>
<dbReference type="RefSeq" id="WP_011698709.1">
    <property type="nucleotide sequence ID" value="NC_008554.1"/>
</dbReference>
<accession>A0LJD7</accession>
<dbReference type="CDD" id="cd11009">
    <property type="entry name" value="Zn_dep_PLPC"/>
    <property type="match status" value="1"/>
</dbReference>
<dbReference type="OrthoDB" id="1677163at2"/>
<dbReference type="AlphaFoldDB" id="A0LJD7"/>
<dbReference type="SUPFAM" id="SSF48537">
    <property type="entry name" value="Phospholipase C/P1 nuclease"/>
    <property type="match status" value="1"/>
</dbReference>
<dbReference type="Gene3D" id="1.10.575.10">
    <property type="entry name" value="P1 Nuclease"/>
    <property type="match status" value="1"/>
</dbReference>
<keyword evidence="2" id="KW-1185">Reference proteome</keyword>
<sequence length="354" mass="40251">MSKRTLQRDVPVSELKETLKEFSARAGRLKKIAGIRRKPLRLNRRLVSRMGKDETRLLLWNKLKEAARADIYDDIHELIRLTHESYEQFKRIIGTRYSTHRYITGQALQLVGADPAAFPKLLGYSTYPDESESDMRDMVFEGHFYGKIFSGGEGNFLENLFPEGLLAVLEMVKKLRHGFDEDIREHAVMNFAKNCARVRNGGPEHFHLGVAAHYLQDLTAPHHVGNYPAVPYVDHYFFEKYASLYVHDSPQFVIAKADYDSFKGSLTSNPDQPEQFALEIYHRATEFIPYIATGLHAESPGTPGYENAVDDAVDACNSRLVSGSYKPWDDAINNAVPLAVYATAYLFETALRLR</sequence>
<dbReference type="Proteomes" id="UP000001784">
    <property type="component" value="Chromosome"/>
</dbReference>
<proteinExistence type="predicted"/>
<dbReference type="InterPro" id="IPR001531">
    <property type="entry name" value="Zn_PLipaseC"/>
</dbReference>